<feature type="domain" description="BBS7 helical hairpin" evidence="1">
    <location>
        <begin position="27"/>
        <end position="141"/>
    </location>
</feature>
<evidence type="ECO:0000259" key="1">
    <source>
        <dbReference type="Pfam" id="PF23349"/>
    </source>
</evidence>
<dbReference type="EMBL" id="BRYB01002877">
    <property type="protein sequence ID" value="GMI26897.1"/>
    <property type="molecule type" value="Genomic_DNA"/>
</dbReference>
<proteinExistence type="predicted"/>
<organism evidence="2 3">
    <name type="scientific">Tetraparma gracilis</name>
    <dbReference type="NCBI Taxonomy" id="2962635"/>
    <lineage>
        <taxon>Eukaryota</taxon>
        <taxon>Sar</taxon>
        <taxon>Stramenopiles</taxon>
        <taxon>Ochrophyta</taxon>
        <taxon>Bolidophyceae</taxon>
        <taxon>Parmales</taxon>
        <taxon>Triparmaceae</taxon>
        <taxon>Tetraparma</taxon>
    </lineage>
</organism>
<reference evidence="2 3" key="1">
    <citation type="journal article" date="2023" name="Commun. Biol.">
        <title>Genome analysis of Parmales, the sister group of diatoms, reveals the evolutionary specialization of diatoms from phago-mixotrophs to photoautotrophs.</title>
        <authorList>
            <person name="Ban H."/>
            <person name="Sato S."/>
            <person name="Yoshikawa S."/>
            <person name="Yamada K."/>
            <person name="Nakamura Y."/>
            <person name="Ichinomiya M."/>
            <person name="Sato N."/>
            <person name="Blanc-Mathieu R."/>
            <person name="Endo H."/>
            <person name="Kuwata A."/>
            <person name="Ogata H."/>
        </authorList>
    </citation>
    <scope>NUCLEOTIDE SEQUENCE [LARGE SCALE GENOMIC DNA]</scope>
</reference>
<dbReference type="PANTHER" id="PTHR16074">
    <property type="entry name" value="BARDET-BIEDL SYNDROME 7 PROTEIN"/>
    <property type="match status" value="1"/>
</dbReference>
<evidence type="ECO:0000313" key="2">
    <source>
        <dbReference type="EMBL" id="GMI26897.1"/>
    </source>
</evidence>
<dbReference type="Pfam" id="PF23349">
    <property type="entry name" value="BBS7_hp"/>
    <property type="match status" value="1"/>
</dbReference>
<comment type="caution">
    <text evidence="2">The sequence shown here is derived from an EMBL/GenBank/DDBJ whole genome shotgun (WGS) entry which is preliminary data.</text>
</comment>
<evidence type="ECO:0000313" key="3">
    <source>
        <dbReference type="Proteomes" id="UP001165060"/>
    </source>
</evidence>
<sequence>PPRPPPAVSRESTLRRIQVKDAVVVKEHTIPGFLGLLHYRLQHLLALERQVEIIEAIKEINTAEAAGSEWMSAEYKEILKNADTIQKEHKQRPMLMQYLSGIITDLFVDRHKLSGMDVRHHIPQLQGLINDGDFNALLNMFKSG</sequence>
<accession>A0ABQ6MJ80</accession>
<keyword evidence="3" id="KW-1185">Reference proteome</keyword>
<feature type="non-terminal residue" evidence="2">
    <location>
        <position position="1"/>
    </location>
</feature>
<dbReference type="Proteomes" id="UP001165060">
    <property type="component" value="Unassembled WGS sequence"/>
</dbReference>
<name>A0ABQ6MJ80_9STRA</name>
<protein>
    <recommendedName>
        <fullName evidence="1">BBS7 helical hairpin domain-containing protein</fullName>
    </recommendedName>
</protein>
<dbReference type="InterPro" id="IPR056335">
    <property type="entry name" value="BBS7_hairpin"/>
</dbReference>
<dbReference type="PANTHER" id="PTHR16074:SF4">
    <property type="entry name" value="BARDET-BIEDL SYNDROME 7 PROTEIN"/>
    <property type="match status" value="1"/>
</dbReference>
<gene>
    <name evidence="2" type="ORF">TeGR_g14836</name>
</gene>